<protein>
    <submittedName>
        <fullName evidence="1">YlbE-like family protein</fullName>
    </submittedName>
</protein>
<dbReference type="InterPro" id="IPR025613">
    <property type="entry name" value="YlbE"/>
</dbReference>
<name>A0ABW0U4Z0_9BACI</name>
<dbReference type="EMBL" id="JBHSPF010000004">
    <property type="protein sequence ID" value="MFC5627400.1"/>
    <property type="molecule type" value="Genomic_DNA"/>
</dbReference>
<reference evidence="2" key="1">
    <citation type="journal article" date="2019" name="Int. J. Syst. Evol. Microbiol.">
        <title>The Global Catalogue of Microorganisms (GCM) 10K type strain sequencing project: providing services to taxonomists for standard genome sequencing and annotation.</title>
        <authorList>
            <consortium name="The Broad Institute Genomics Platform"/>
            <consortium name="The Broad Institute Genome Sequencing Center for Infectious Disease"/>
            <person name="Wu L."/>
            <person name="Ma J."/>
        </authorList>
    </citation>
    <scope>NUCLEOTIDE SEQUENCE [LARGE SCALE GENOMIC DNA]</scope>
    <source>
        <strain evidence="2">CGMCC 1.15790</strain>
    </source>
</reference>
<dbReference type="RefSeq" id="WP_270898422.1">
    <property type="nucleotide sequence ID" value="NZ_JBHSPF010000004.1"/>
</dbReference>
<gene>
    <name evidence="1" type="ORF">ACFPTR_00630</name>
</gene>
<accession>A0ABW0U4Z0</accession>
<comment type="caution">
    <text evidence="1">The sequence shown here is derived from an EMBL/GenBank/DDBJ whole genome shotgun (WGS) entry which is preliminary data.</text>
</comment>
<keyword evidence="2" id="KW-1185">Reference proteome</keyword>
<proteinExistence type="predicted"/>
<evidence type="ECO:0000313" key="1">
    <source>
        <dbReference type="EMBL" id="MFC5627400.1"/>
    </source>
</evidence>
<sequence length="75" mass="9403">MPPELFHFLSSKREFHTFIRWHPEWYRTLNKHPEKMEEFVYAAQYFHGQTLPQRLKRWQNNLNMALLLLSLFKQR</sequence>
<dbReference type="Pfam" id="PF14003">
    <property type="entry name" value="YlbE"/>
    <property type="match status" value="1"/>
</dbReference>
<dbReference type="Proteomes" id="UP001596143">
    <property type="component" value="Unassembled WGS sequence"/>
</dbReference>
<organism evidence="1 2">
    <name type="scientific">Aliibacillus thermotolerans</name>
    <dbReference type="NCBI Taxonomy" id="1834418"/>
    <lineage>
        <taxon>Bacteria</taxon>
        <taxon>Bacillati</taxon>
        <taxon>Bacillota</taxon>
        <taxon>Bacilli</taxon>
        <taxon>Bacillales</taxon>
        <taxon>Bacillaceae</taxon>
        <taxon>Aliibacillus</taxon>
    </lineage>
</organism>
<evidence type="ECO:0000313" key="2">
    <source>
        <dbReference type="Proteomes" id="UP001596143"/>
    </source>
</evidence>